<evidence type="ECO:0000313" key="3">
    <source>
        <dbReference type="EMBL" id="PWA60876.1"/>
    </source>
</evidence>
<evidence type="ECO:0000256" key="1">
    <source>
        <dbReference type="SAM" id="MobiDB-lite"/>
    </source>
</evidence>
<dbReference type="EMBL" id="PKPP01005237">
    <property type="protein sequence ID" value="PWA60876.1"/>
    <property type="molecule type" value="Genomic_DNA"/>
</dbReference>
<evidence type="ECO:0000256" key="2">
    <source>
        <dbReference type="SAM" id="SignalP"/>
    </source>
</evidence>
<sequence length="180" mass="20749">MIMVNIFGAAVFILALVLLPITEGQAVSGTPATTFVPRPLCNFQMALANSACAYLPFVQISPPSPRPPFDDDDDNDRGKRRRHRRRHRRVRDHDEHRHEHHRRERAEDPDHGDHDDHDHDEDDHNAVEQQCCKWLSQVDDQCVCDVLVHLPPFLARPVHRFSVKVGRACDITYRCGSRLK</sequence>
<dbReference type="PANTHER" id="PTHR34377:SF3">
    <property type="entry name" value="TETRATRICOPEPTIDE REPEAT (TPR)-LIKE SUPERFAMILY PROTEIN"/>
    <property type="match status" value="1"/>
</dbReference>
<dbReference type="SUPFAM" id="SSF47699">
    <property type="entry name" value="Bifunctional inhibitor/lipid-transfer protein/seed storage 2S albumin"/>
    <property type="match status" value="1"/>
</dbReference>
<keyword evidence="2" id="KW-0732">Signal</keyword>
<dbReference type="PANTHER" id="PTHR34377">
    <property type="entry name" value="TETRATRICOPEPTIDE REPEAT (TPR)-LIKE SUPERFAMILY PROTEIN"/>
    <property type="match status" value="1"/>
</dbReference>
<feature type="chain" id="PRO_5015588571" description="Bifunctional inhibitor/plant lipid transfer protein/seed storage helical domain-containing protein" evidence="2">
    <location>
        <begin position="25"/>
        <end position="180"/>
    </location>
</feature>
<reference evidence="3 4" key="1">
    <citation type="journal article" date="2018" name="Mol. Plant">
        <title>The genome of Artemisia annua provides insight into the evolution of Asteraceae family and artemisinin biosynthesis.</title>
        <authorList>
            <person name="Shen Q."/>
            <person name="Zhang L."/>
            <person name="Liao Z."/>
            <person name="Wang S."/>
            <person name="Yan T."/>
            <person name="Shi P."/>
            <person name="Liu M."/>
            <person name="Fu X."/>
            <person name="Pan Q."/>
            <person name="Wang Y."/>
            <person name="Lv Z."/>
            <person name="Lu X."/>
            <person name="Zhang F."/>
            <person name="Jiang W."/>
            <person name="Ma Y."/>
            <person name="Chen M."/>
            <person name="Hao X."/>
            <person name="Li L."/>
            <person name="Tang Y."/>
            <person name="Lv G."/>
            <person name="Zhou Y."/>
            <person name="Sun X."/>
            <person name="Brodelius P.E."/>
            <person name="Rose J.K.C."/>
            <person name="Tang K."/>
        </authorList>
    </citation>
    <scope>NUCLEOTIDE SEQUENCE [LARGE SCALE GENOMIC DNA]</scope>
    <source>
        <strain evidence="4">cv. Huhao1</strain>
        <tissue evidence="3">Leaf</tissue>
    </source>
</reference>
<feature type="region of interest" description="Disordered" evidence="1">
    <location>
        <begin position="63"/>
        <end position="122"/>
    </location>
</feature>
<accession>A0A2U1MI30</accession>
<name>A0A2U1MI30_ARTAN</name>
<dbReference type="STRING" id="35608.A0A2U1MI30"/>
<evidence type="ECO:0000313" key="4">
    <source>
        <dbReference type="Proteomes" id="UP000245207"/>
    </source>
</evidence>
<feature type="signal peptide" evidence="2">
    <location>
        <begin position="1"/>
        <end position="24"/>
    </location>
</feature>
<protein>
    <recommendedName>
        <fullName evidence="5">Bifunctional inhibitor/plant lipid transfer protein/seed storage helical domain-containing protein</fullName>
    </recommendedName>
</protein>
<feature type="compositionally biased region" description="Basic and acidic residues" evidence="1">
    <location>
        <begin position="104"/>
        <end position="122"/>
    </location>
</feature>
<dbReference type="Proteomes" id="UP000245207">
    <property type="component" value="Unassembled WGS sequence"/>
</dbReference>
<dbReference type="AlphaFoldDB" id="A0A2U1MI30"/>
<proteinExistence type="predicted"/>
<organism evidence="3 4">
    <name type="scientific">Artemisia annua</name>
    <name type="common">Sweet wormwood</name>
    <dbReference type="NCBI Taxonomy" id="35608"/>
    <lineage>
        <taxon>Eukaryota</taxon>
        <taxon>Viridiplantae</taxon>
        <taxon>Streptophyta</taxon>
        <taxon>Embryophyta</taxon>
        <taxon>Tracheophyta</taxon>
        <taxon>Spermatophyta</taxon>
        <taxon>Magnoliopsida</taxon>
        <taxon>eudicotyledons</taxon>
        <taxon>Gunneridae</taxon>
        <taxon>Pentapetalae</taxon>
        <taxon>asterids</taxon>
        <taxon>campanulids</taxon>
        <taxon>Asterales</taxon>
        <taxon>Asteraceae</taxon>
        <taxon>Asteroideae</taxon>
        <taxon>Anthemideae</taxon>
        <taxon>Artemisiinae</taxon>
        <taxon>Artemisia</taxon>
    </lineage>
</organism>
<dbReference type="OrthoDB" id="1930534at2759"/>
<comment type="caution">
    <text evidence="3">The sequence shown here is derived from an EMBL/GenBank/DDBJ whole genome shotgun (WGS) entry which is preliminary data.</text>
</comment>
<gene>
    <name evidence="3" type="ORF">CTI12_AA378350</name>
</gene>
<keyword evidence="4" id="KW-1185">Reference proteome</keyword>
<evidence type="ECO:0008006" key="5">
    <source>
        <dbReference type="Google" id="ProtNLM"/>
    </source>
</evidence>
<dbReference type="InterPro" id="IPR036312">
    <property type="entry name" value="Bifun_inhib/LTP/seed_sf"/>
</dbReference>
<feature type="compositionally biased region" description="Basic residues" evidence="1">
    <location>
        <begin position="78"/>
        <end position="90"/>
    </location>
</feature>